<dbReference type="Pfam" id="PF02113">
    <property type="entry name" value="Peptidase_S13"/>
    <property type="match status" value="1"/>
</dbReference>
<keyword evidence="2" id="KW-0378">Hydrolase</keyword>
<dbReference type="PANTHER" id="PTHR30023:SF0">
    <property type="entry name" value="PENICILLIN-SENSITIVE CARBOXYPEPTIDASE A"/>
    <property type="match status" value="1"/>
</dbReference>
<dbReference type="Proteomes" id="UP000013966">
    <property type="component" value="Plasmid p1"/>
</dbReference>
<dbReference type="GO" id="GO:0000270">
    <property type="term" value="P:peptidoglycan metabolic process"/>
    <property type="evidence" value="ECO:0007669"/>
    <property type="project" value="TreeGrafter"/>
</dbReference>
<dbReference type="SUPFAM" id="SSF56601">
    <property type="entry name" value="beta-lactamase/transpeptidase-like"/>
    <property type="match status" value="1"/>
</dbReference>
<dbReference type="HOGENOM" id="CLU_017692_1_0_4"/>
<dbReference type="PATRIC" id="fig|758793.3.peg.6205"/>
<organism evidence="4 5">
    <name type="scientific">Caballeronia insecticola</name>
    <dbReference type="NCBI Taxonomy" id="758793"/>
    <lineage>
        <taxon>Bacteria</taxon>
        <taxon>Pseudomonadati</taxon>
        <taxon>Pseudomonadota</taxon>
        <taxon>Betaproteobacteria</taxon>
        <taxon>Burkholderiales</taxon>
        <taxon>Burkholderiaceae</taxon>
        <taxon>Caballeronia</taxon>
    </lineage>
</organism>
<dbReference type="GO" id="GO:0006508">
    <property type="term" value="P:proteolysis"/>
    <property type="evidence" value="ECO:0007669"/>
    <property type="project" value="InterPro"/>
</dbReference>
<dbReference type="InterPro" id="IPR012338">
    <property type="entry name" value="Beta-lactam/transpept-like"/>
</dbReference>
<keyword evidence="5" id="KW-1185">Reference proteome</keyword>
<dbReference type="PANTHER" id="PTHR30023">
    <property type="entry name" value="D-ALANYL-D-ALANINE CARBOXYPEPTIDASE"/>
    <property type="match status" value="1"/>
</dbReference>
<dbReference type="GO" id="GO:0004185">
    <property type="term" value="F:serine-type carboxypeptidase activity"/>
    <property type="evidence" value="ECO:0007669"/>
    <property type="project" value="InterPro"/>
</dbReference>
<reference evidence="4 5" key="1">
    <citation type="journal article" date="2013" name="Genome Announc.">
        <title>Complete Genome Sequence of Burkholderia sp. Strain RPE64, Bacterial Symbiont of the Bean Bug Riptortus pedestris.</title>
        <authorList>
            <person name="Shibata T.F."/>
            <person name="Maeda T."/>
            <person name="Nikoh N."/>
            <person name="Yamaguchi K."/>
            <person name="Oshima K."/>
            <person name="Hattori M."/>
            <person name="Nishiyama T."/>
            <person name="Hasebe M."/>
            <person name="Fukatsu T."/>
            <person name="Kikuchi Y."/>
            <person name="Shigenobu S."/>
        </authorList>
    </citation>
    <scope>NUCLEOTIDE SEQUENCE [LARGE SCALE GENOMIC DNA]</scope>
    <source>
        <plasmid evidence="4 5">p1</plasmid>
    </source>
</reference>
<protein>
    <submittedName>
        <fullName evidence="4">Peptidase S13 D-Ala-D-Ala carboxypeptidase C</fullName>
    </submittedName>
</protein>
<evidence type="ECO:0000256" key="2">
    <source>
        <dbReference type="ARBA" id="ARBA00022801"/>
    </source>
</evidence>
<accession>R4WTT7</accession>
<dbReference type="InterPro" id="IPR000667">
    <property type="entry name" value="Peptidase_S13"/>
</dbReference>
<evidence type="ECO:0000256" key="1">
    <source>
        <dbReference type="ARBA" id="ARBA00006096"/>
    </source>
</evidence>
<dbReference type="KEGG" id="buo:BRPE64_DCDS10630"/>
<feature type="chain" id="PRO_5004372736" evidence="3">
    <location>
        <begin position="30"/>
        <end position="560"/>
    </location>
</feature>
<evidence type="ECO:0000256" key="3">
    <source>
        <dbReference type="SAM" id="SignalP"/>
    </source>
</evidence>
<name>R4WTT7_9BURK</name>
<evidence type="ECO:0000313" key="5">
    <source>
        <dbReference type="Proteomes" id="UP000013966"/>
    </source>
</evidence>
<keyword evidence="4" id="KW-0645">Protease</keyword>
<proteinExistence type="inferred from homology"/>
<dbReference type="EMBL" id="AP013061">
    <property type="protein sequence ID" value="BAN27999.1"/>
    <property type="molecule type" value="Genomic_DNA"/>
</dbReference>
<sequence>MCLYRSRVMIPLSGSPARVAALALSCALAALVASIAGCGGSDSPDTSVPDAITQVMKKPLYQGSTWALRVVDLNSGDVIYDMNSNAQLYVASVRKVFSLGATLDQYGAQHQFQTPVYRLGTVDATGTLNGNLVLVASGDLSMGGRTNPDGTLAISNFDHNEANSLGNAQLTAPDPLAGYNLLAAQVAAAGIKTINGDVVIDDRLFEPFDFRDEFFVRPIFVNDDVVDTIIGQGSAGSASPVDYRPKSTAFTVQSTLMTTAAGTNADIEVTPERPACFGALNCTGVLSGTIPAGYVPPIVPSFPVIRTFRITQPANYARTVLIEALARAGVTVSAAAVANNPVQLLPAKNAYSASTRVAQLTSQTLDQYAKWILKVSYNIGADTSLMLFGVANNGSTTLDAALAAERATLSGASFNVPMDQTHFIDGSGGGETTATPIAVIAMLRAMNGRAAFPAYLAAMPVLGVDGSLASTTDFESDPTLAGAKGKVYAKTGTYAAGTDGPNGPQVLLKGQAFAGYMDAKSGRRLAYALIVNNVPISDVPEVLNVFQDEGTISAIIWKLQ</sequence>
<keyword evidence="4" id="KW-0121">Carboxypeptidase</keyword>
<gene>
    <name evidence="4" type="ORF">BRPE64_DCDS10630</name>
</gene>
<feature type="signal peptide" evidence="3">
    <location>
        <begin position="1"/>
        <end position="29"/>
    </location>
</feature>
<dbReference type="AlphaFoldDB" id="R4WTT7"/>
<keyword evidence="3" id="KW-0732">Signal</keyword>
<keyword evidence="4" id="KW-0614">Plasmid</keyword>
<dbReference type="Gene3D" id="3.40.710.10">
    <property type="entry name" value="DD-peptidase/beta-lactamase superfamily"/>
    <property type="match status" value="1"/>
</dbReference>
<dbReference type="Gene3D" id="3.50.80.20">
    <property type="entry name" value="D-Ala-D-Ala carboxypeptidase C, peptidase S13"/>
    <property type="match status" value="1"/>
</dbReference>
<geneLocation type="plasmid" evidence="4 5">
    <name>p1</name>
</geneLocation>
<evidence type="ECO:0000313" key="4">
    <source>
        <dbReference type="EMBL" id="BAN27999.1"/>
    </source>
</evidence>
<reference evidence="4 5" key="2">
    <citation type="journal article" date="2018" name="Int. J. Syst. Evol. Microbiol.">
        <title>Burkholderia insecticola sp. nov., a gut symbiotic bacterium of the bean bug Riptortus pedestris.</title>
        <authorList>
            <person name="Takeshita K."/>
            <person name="Tamaki H."/>
            <person name="Ohbayashi T."/>
            <person name="Meng X.-Y."/>
            <person name="Sone T."/>
            <person name="Mitani Y."/>
            <person name="Peeters C."/>
            <person name="Kikuchi Y."/>
            <person name="Vandamme P."/>
        </authorList>
    </citation>
    <scope>NUCLEOTIDE SEQUENCE [LARGE SCALE GENOMIC DNA]</scope>
    <source>
        <strain evidence="4">RPE64</strain>
        <plasmid evidence="4 5">p1</plasmid>
    </source>
</reference>
<comment type="similarity">
    <text evidence="1">Belongs to the peptidase S13 family.</text>
</comment>